<dbReference type="EMBL" id="CAEZTS010000101">
    <property type="protein sequence ID" value="CAB4583055.1"/>
    <property type="molecule type" value="Genomic_DNA"/>
</dbReference>
<evidence type="ECO:0000313" key="1">
    <source>
        <dbReference type="EMBL" id="CAB4583055.1"/>
    </source>
</evidence>
<name>A0A6J6F642_9ZZZZ</name>
<protein>
    <submittedName>
        <fullName evidence="1">Unannotated protein</fullName>
    </submittedName>
</protein>
<organism evidence="1">
    <name type="scientific">freshwater metagenome</name>
    <dbReference type="NCBI Taxonomy" id="449393"/>
    <lineage>
        <taxon>unclassified sequences</taxon>
        <taxon>metagenomes</taxon>
        <taxon>ecological metagenomes</taxon>
    </lineage>
</organism>
<dbReference type="AlphaFoldDB" id="A0A6J6F642"/>
<proteinExistence type="predicted"/>
<sequence>MRHPRVLLALLAGVSFLSASACGGEADVAGTPPLRVDLIDAALDAVENETGEGTTYFEVNATPLVVNVFVAVEGTSVVQYIYDGETLNGPSTPVTAEGITFVRGVLDLRADRVLDDVLAELPESTPLMFVITGAGTGTAALRTEYRMLMRSSKGGELAVMVDGDGAIIGTDAE</sequence>
<gene>
    <name evidence="1" type="ORF">UFOPK1722_01169</name>
</gene>
<accession>A0A6J6F642</accession>
<dbReference type="PROSITE" id="PS51257">
    <property type="entry name" value="PROKAR_LIPOPROTEIN"/>
    <property type="match status" value="1"/>
</dbReference>
<reference evidence="1" key="1">
    <citation type="submission" date="2020-05" db="EMBL/GenBank/DDBJ databases">
        <authorList>
            <person name="Chiriac C."/>
            <person name="Salcher M."/>
            <person name="Ghai R."/>
            <person name="Kavagutti S V."/>
        </authorList>
    </citation>
    <scope>NUCLEOTIDE SEQUENCE</scope>
</reference>